<protein>
    <submittedName>
        <fullName evidence="9">ABC transporter permease</fullName>
    </submittedName>
</protein>
<reference evidence="9 10" key="1">
    <citation type="journal article" date="2023" name="Microbiol. Resour. Announc.">
        <title>Complete Genome Sequence of Imperialibacter roseus strain P4T.</title>
        <authorList>
            <person name="Tizabi D.R."/>
            <person name="Bachvaroff T."/>
            <person name="Hill R.T."/>
        </authorList>
    </citation>
    <scope>NUCLEOTIDE SEQUENCE [LARGE SCALE GENOMIC DNA]</scope>
    <source>
        <strain evidence="9 10">P4T</strain>
    </source>
</reference>
<proteinExistence type="predicted"/>
<evidence type="ECO:0000256" key="4">
    <source>
        <dbReference type="ARBA" id="ARBA00022989"/>
    </source>
</evidence>
<dbReference type="EMBL" id="CP136051">
    <property type="protein sequence ID" value="WOK08271.1"/>
    <property type="molecule type" value="Genomic_DNA"/>
</dbReference>
<gene>
    <name evidence="9" type="ORF">RT717_06425</name>
</gene>
<feature type="transmembrane region" description="Helical" evidence="6">
    <location>
        <begin position="741"/>
        <end position="760"/>
    </location>
</feature>
<dbReference type="InterPro" id="IPR003838">
    <property type="entry name" value="ABC3_permease_C"/>
</dbReference>
<comment type="subcellular location">
    <subcellularLocation>
        <location evidence="1">Cell membrane</location>
        <topology evidence="1">Multi-pass membrane protein</topology>
    </subcellularLocation>
</comment>
<dbReference type="Proteomes" id="UP001302349">
    <property type="component" value="Chromosome"/>
</dbReference>
<feature type="transmembrane region" description="Helical" evidence="6">
    <location>
        <begin position="389"/>
        <end position="413"/>
    </location>
</feature>
<accession>A0ABZ0IX94</accession>
<feature type="transmembrane region" description="Helical" evidence="6">
    <location>
        <begin position="434"/>
        <end position="455"/>
    </location>
</feature>
<organism evidence="9 10">
    <name type="scientific">Imperialibacter roseus</name>
    <dbReference type="NCBI Taxonomy" id="1324217"/>
    <lineage>
        <taxon>Bacteria</taxon>
        <taxon>Pseudomonadati</taxon>
        <taxon>Bacteroidota</taxon>
        <taxon>Cytophagia</taxon>
        <taxon>Cytophagales</taxon>
        <taxon>Flammeovirgaceae</taxon>
        <taxon>Imperialibacter</taxon>
    </lineage>
</organism>
<evidence type="ECO:0000256" key="2">
    <source>
        <dbReference type="ARBA" id="ARBA00022475"/>
    </source>
</evidence>
<feature type="domain" description="MacB-like periplasmic core" evidence="8">
    <location>
        <begin position="20"/>
        <end position="234"/>
    </location>
</feature>
<dbReference type="Pfam" id="PF02687">
    <property type="entry name" value="FtsX"/>
    <property type="match status" value="2"/>
</dbReference>
<keyword evidence="4 6" id="KW-1133">Transmembrane helix</keyword>
<feature type="domain" description="MacB-like periplasmic core" evidence="8">
    <location>
        <begin position="434"/>
        <end position="617"/>
    </location>
</feature>
<feature type="domain" description="ABC3 transporter permease C-terminal" evidence="7">
    <location>
        <begin position="692"/>
        <end position="805"/>
    </location>
</feature>
<dbReference type="InterPro" id="IPR025857">
    <property type="entry name" value="MacB_PCD"/>
</dbReference>
<evidence type="ECO:0000259" key="7">
    <source>
        <dbReference type="Pfam" id="PF02687"/>
    </source>
</evidence>
<dbReference type="InterPro" id="IPR050250">
    <property type="entry name" value="Macrolide_Exporter_MacB"/>
</dbReference>
<keyword evidence="3 6" id="KW-0812">Transmembrane</keyword>
<dbReference type="PANTHER" id="PTHR30572:SF18">
    <property type="entry name" value="ABC-TYPE MACROLIDE FAMILY EXPORT SYSTEM PERMEASE COMPONENT 2"/>
    <property type="match status" value="1"/>
</dbReference>
<evidence type="ECO:0000313" key="9">
    <source>
        <dbReference type="EMBL" id="WOK08271.1"/>
    </source>
</evidence>
<evidence type="ECO:0000256" key="3">
    <source>
        <dbReference type="ARBA" id="ARBA00022692"/>
    </source>
</evidence>
<keyword evidence="5 6" id="KW-0472">Membrane</keyword>
<feature type="transmembrane region" description="Helical" evidence="6">
    <location>
        <begin position="292"/>
        <end position="314"/>
    </location>
</feature>
<evidence type="ECO:0000256" key="1">
    <source>
        <dbReference type="ARBA" id="ARBA00004651"/>
    </source>
</evidence>
<dbReference type="RefSeq" id="WP_317490917.1">
    <property type="nucleotide sequence ID" value="NZ_CP136051.1"/>
</dbReference>
<evidence type="ECO:0000256" key="5">
    <source>
        <dbReference type="ARBA" id="ARBA00023136"/>
    </source>
</evidence>
<feature type="transmembrane region" description="Helical" evidence="6">
    <location>
        <begin position="21"/>
        <end position="41"/>
    </location>
</feature>
<feature type="transmembrane region" description="Helical" evidence="6">
    <location>
        <begin position="772"/>
        <end position="793"/>
    </location>
</feature>
<evidence type="ECO:0000259" key="8">
    <source>
        <dbReference type="Pfam" id="PF12704"/>
    </source>
</evidence>
<name>A0ABZ0IX94_9BACT</name>
<feature type="domain" description="ABC3 transporter permease C-terminal" evidence="7">
    <location>
        <begin position="298"/>
        <end position="412"/>
    </location>
</feature>
<evidence type="ECO:0000313" key="10">
    <source>
        <dbReference type="Proteomes" id="UP001302349"/>
    </source>
</evidence>
<keyword evidence="10" id="KW-1185">Reference proteome</keyword>
<evidence type="ECO:0000256" key="6">
    <source>
        <dbReference type="SAM" id="Phobius"/>
    </source>
</evidence>
<dbReference type="Pfam" id="PF12704">
    <property type="entry name" value="MacB_PCD"/>
    <property type="match status" value="2"/>
</dbReference>
<keyword evidence="2" id="KW-1003">Cell membrane</keyword>
<feature type="transmembrane region" description="Helical" evidence="6">
    <location>
        <begin position="689"/>
        <end position="713"/>
    </location>
</feature>
<feature type="transmembrane region" description="Helical" evidence="6">
    <location>
        <begin position="343"/>
        <end position="369"/>
    </location>
</feature>
<dbReference type="PANTHER" id="PTHR30572">
    <property type="entry name" value="MEMBRANE COMPONENT OF TRANSPORTER-RELATED"/>
    <property type="match status" value="1"/>
</dbReference>
<sequence length="812" mass="90049">MLTNYLRIAFRSLRRSKFFSLINILGLAIGICSFLLIIFFVQDELSFDKHLPHAERMYRMDMTGRFGGNEFNIAVISAAQGPQMKEDFPEVEDYVRFRTRGYFLVKYGEDVYKEESVSYVDANVFDFFGINMISGDPATALKEPKTLVITEALSKKLFGDEEALGKVVKISNDQDYKITGVMAPLPQNTHFHFDILASMETLDEAKNAIWLSQNFQTYFRLAEGASVENLEAKFPEMVEKYIGPELERFMGASMEDFAEAGNNIGYYMTPVTDIHLYSQVDAQLGPPGDIKYVYIFSAVAAFILIIACVNFMNLATARSANRAKEVGVRKVMGAYRHNLISQFLLESLIITGISFVVAIGLLAVALPYFNELTGKVFSLSILATPTLAVSLAAILIVVGLLAGSYPAFFLSAFQPASVLKGKLNIGMKSGSLRSVLVVLQFSISIFLVVGTLIVFDQLDYIQTKKLGYDREQLIVLQNTYVLDKSIESFKNEVVANSYFKSGSISGFLPIRSNSNNSAMFPGRNPKSNSTTSLAMFYVDYDYIPTLGMELLEGRNFSKDFGADSTGVIINEATAKQFGIADDPIGQELGTFDGDDSDPEDLRIKVFKVIGVVKDFHFESLKTDIRPAVIFLGESTSRITFKLNTIEYAEAISFLHSKWDEFAPGQPFEYAFYDEEFNAEYKAEEKIGEIFGIFAGLAIFIACLGLFGLAAFTAEQRTKEVGIRKVLGASIGSIILLLSKEFMKLVLIAFVITVPLAWFAMDAWLQDFAYRTTIGAGVFALAGGLSFVIAWLTMSVHSFKAAAMNPSSSLRTE</sequence>